<accession>A0A4V6I8E0</accession>
<feature type="compositionally biased region" description="Basic and acidic residues" evidence="1">
    <location>
        <begin position="14"/>
        <end position="30"/>
    </location>
</feature>
<feature type="region of interest" description="Disordered" evidence="1">
    <location>
        <begin position="1"/>
        <end position="46"/>
    </location>
</feature>
<proteinExistence type="predicted"/>
<dbReference type="Proteomes" id="UP000298663">
    <property type="component" value="Chromosome X"/>
</dbReference>
<gene>
    <name evidence="2" type="ORF">L596_004573</name>
</gene>
<keyword evidence="3" id="KW-1185">Reference proteome</keyword>
<dbReference type="EMBL" id="CM016762">
    <property type="protein sequence ID" value="TMS37693.1"/>
    <property type="molecule type" value="Genomic_DNA"/>
</dbReference>
<comment type="caution">
    <text evidence="2">The sequence shown here is derived from an EMBL/GenBank/DDBJ whole genome shotgun (WGS) entry which is preliminary data.</text>
</comment>
<name>A0A4V6I8E0_STECR</name>
<dbReference type="EMBL" id="AZBU02000001">
    <property type="protein sequence ID" value="TMS37693.1"/>
    <property type="molecule type" value="Genomic_DNA"/>
</dbReference>
<feature type="compositionally biased region" description="Basic residues" evidence="1">
    <location>
        <begin position="1"/>
        <end position="13"/>
    </location>
</feature>
<dbReference type="AlphaFoldDB" id="A0A4V6I8E0"/>
<evidence type="ECO:0000313" key="2">
    <source>
        <dbReference type="EMBL" id="TMS37693.1"/>
    </source>
</evidence>
<protein>
    <submittedName>
        <fullName evidence="2">Uncharacterized protein</fullName>
    </submittedName>
</protein>
<reference evidence="2 3" key="2">
    <citation type="journal article" date="2019" name="G3 (Bethesda)">
        <title>Hybrid Assembly of the Genome of the Entomopathogenic Nematode Steinernema carpocapsae Identifies the X-Chromosome.</title>
        <authorList>
            <person name="Serra L."/>
            <person name="Macchietto M."/>
            <person name="Macias-Munoz A."/>
            <person name="McGill C.J."/>
            <person name="Rodriguez I.M."/>
            <person name="Rodriguez B."/>
            <person name="Murad R."/>
            <person name="Mortazavi A."/>
        </authorList>
    </citation>
    <scope>NUCLEOTIDE SEQUENCE [LARGE SCALE GENOMIC DNA]</scope>
    <source>
        <strain evidence="2 3">ALL</strain>
    </source>
</reference>
<sequence>MKRGRRQRKRERKGVRERTQHQNAIRDEANRAQVHPNNFLRGARDTPEAFTDLKPRKSKLMQWTCSTRIACAELRGRQRFLQERSMPEQRYTPPLITAA</sequence>
<organism evidence="2 3">
    <name type="scientific">Steinernema carpocapsae</name>
    <name type="common">Entomopathogenic nematode</name>
    <dbReference type="NCBI Taxonomy" id="34508"/>
    <lineage>
        <taxon>Eukaryota</taxon>
        <taxon>Metazoa</taxon>
        <taxon>Ecdysozoa</taxon>
        <taxon>Nematoda</taxon>
        <taxon>Chromadorea</taxon>
        <taxon>Rhabditida</taxon>
        <taxon>Tylenchina</taxon>
        <taxon>Panagrolaimomorpha</taxon>
        <taxon>Strongyloidoidea</taxon>
        <taxon>Steinernematidae</taxon>
        <taxon>Steinernema</taxon>
    </lineage>
</organism>
<evidence type="ECO:0000256" key="1">
    <source>
        <dbReference type="SAM" id="MobiDB-lite"/>
    </source>
</evidence>
<reference evidence="2 3" key="1">
    <citation type="journal article" date="2015" name="Genome Biol.">
        <title>Comparative genomics of Steinernema reveals deeply conserved gene regulatory networks.</title>
        <authorList>
            <person name="Dillman A.R."/>
            <person name="Macchietto M."/>
            <person name="Porter C.F."/>
            <person name="Rogers A."/>
            <person name="Williams B."/>
            <person name="Antoshechkin I."/>
            <person name="Lee M.M."/>
            <person name="Goodwin Z."/>
            <person name="Lu X."/>
            <person name="Lewis E.E."/>
            <person name="Goodrich-Blair H."/>
            <person name="Stock S.P."/>
            <person name="Adams B.J."/>
            <person name="Sternberg P.W."/>
            <person name="Mortazavi A."/>
        </authorList>
    </citation>
    <scope>NUCLEOTIDE SEQUENCE [LARGE SCALE GENOMIC DNA]</scope>
    <source>
        <strain evidence="2 3">ALL</strain>
    </source>
</reference>
<evidence type="ECO:0000313" key="3">
    <source>
        <dbReference type="Proteomes" id="UP000298663"/>
    </source>
</evidence>